<dbReference type="EMBL" id="BMAU01021333">
    <property type="protein sequence ID" value="GFY15085.1"/>
    <property type="molecule type" value="Genomic_DNA"/>
</dbReference>
<keyword evidence="3" id="KW-1185">Reference proteome</keyword>
<feature type="compositionally biased region" description="Basic and acidic residues" evidence="1">
    <location>
        <begin position="11"/>
        <end position="21"/>
    </location>
</feature>
<feature type="region of interest" description="Disordered" evidence="1">
    <location>
        <begin position="1"/>
        <end position="44"/>
    </location>
</feature>
<proteinExistence type="predicted"/>
<dbReference type="AlphaFoldDB" id="A0A8X6SP16"/>
<feature type="compositionally biased region" description="Basic and acidic residues" evidence="1">
    <location>
        <begin position="31"/>
        <end position="43"/>
    </location>
</feature>
<evidence type="ECO:0000256" key="1">
    <source>
        <dbReference type="SAM" id="MobiDB-lite"/>
    </source>
</evidence>
<evidence type="ECO:0000313" key="3">
    <source>
        <dbReference type="Proteomes" id="UP000887159"/>
    </source>
</evidence>
<organism evidence="2 3">
    <name type="scientific">Trichonephila clavipes</name>
    <name type="common">Golden silk orbweaver</name>
    <name type="synonym">Nephila clavipes</name>
    <dbReference type="NCBI Taxonomy" id="2585209"/>
    <lineage>
        <taxon>Eukaryota</taxon>
        <taxon>Metazoa</taxon>
        <taxon>Ecdysozoa</taxon>
        <taxon>Arthropoda</taxon>
        <taxon>Chelicerata</taxon>
        <taxon>Arachnida</taxon>
        <taxon>Araneae</taxon>
        <taxon>Araneomorphae</taxon>
        <taxon>Entelegynae</taxon>
        <taxon>Araneoidea</taxon>
        <taxon>Nephilidae</taxon>
        <taxon>Trichonephila</taxon>
    </lineage>
</organism>
<reference evidence="2" key="1">
    <citation type="submission" date="2020-08" db="EMBL/GenBank/DDBJ databases">
        <title>Multicomponent nature underlies the extraordinary mechanical properties of spider dragline silk.</title>
        <authorList>
            <person name="Kono N."/>
            <person name="Nakamura H."/>
            <person name="Mori M."/>
            <person name="Yoshida Y."/>
            <person name="Ohtoshi R."/>
            <person name="Malay A.D."/>
            <person name="Moran D.A.P."/>
            <person name="Tomita M."/>
            <person name="Numata K."/>
            <person name="Arakawa K."/>
        </authorList>
    </citation>
    <scope>NUCLEOTIDE SEQUENCE</scope>
</reference>
<accession>A0A8X6SP16</accession>
<gene>
    <name evidence="2" type="ORF">TNCV_4493381</name>
</gene>
<sequence length="104" mass="11248">MKRQRTNTEQAGRRSDPETSWRRSSTYGGIIRKEPIARTDHGGVGEVTVRTGPVSISSRAFSVVDDNRGIFKCVGSTDDGVVPNGIFNKDGSATPAWCVVLPLL</sequence>
<name>A0A8X6SP16_TRICX</name>
<evidence type="ECO:0000313" key="2">
    <source>
        <dbReference type="EMBL" id="GFY15085.1"/>
    </source>
</evidence>
<protein>
    <submittedName>
        <fullName evidence="2">Uncharacterized protein</fullName>
    </submittedName>
</protein>
<comment type="caution">
    <text evidence="2">The sequence shown here is derived from an EMBL/GenBank/DDBJ whole genome shotgun (WGS) entry which is preliminary data.</text>
</comment>
<dbReference type="Proteomes" id="UP000887159">
    <property type="component" value="Unassembled WGS sequence"/>
</dbReference>